<accession>A0A2S8PUJ1</accession>
<gene>
    <name evidence="3" type="ORF">C6H66_23305</name>
</gene>
<name>A0A2S8PUJ1_9GAMM</name>
<dbReference type="InterPro" id="IPR057580">
    <property type="entry name" value="Deam_C"/>
</dbReference>
<evidence type="ECO:0000259" key="2">
    <source>
        <dbReference type="Pfam" id="PF24241"/>
    </source>
</evidence>
<evidence type="ECO:0000313" key="3">
    <source>
        <dbReference type="EMBL" id="PQQ22499.1"/>
    </source>
</evidence>
<sequence>MKKTHTSIPKVTAELTDKETGKKFTDTNQGNRPDFFLGEHSRPTLINDVVQAKIDKRPNKSFPNGSMASAHAEVGTIQQAYEKGMTHGRDMKMTVTGEKICDYCRGDIVKMASKSGLKSLTVFEKETGKILYWQQGMRKFTMEEPK</sequence>
<dbReference type="EMBL" id="PUWT01000090">
    <property type="protein sequence ID" value="PQQ22499.1"/>
    <property type="molecule type" value="Genomic_DNA"/>
</dbReference>
<organism evidence="3 4">
    <name type="scientific">Photorhabdus hindustanensis</name>
    <dbReference type="NCBI Taxonomy" id="2918802"/>
    <lineage>
        <taxon>Bacteria</taxon>
        <taxon>Pseudomonadati</taxon>
        <taxon>Pseudomonadota</taxon>
        <taxon>Gammaproteobacteria</taxon>
        <taxon>Enterobacterales</taxon>
        <taxon>Morganellaceae</taxon>
        <taxon>Photorhabdus</taxon>
    </lineage>
</organism>
<reference evidence="3 4" key="1">
    <citation type="submission" date="2018-02" db="EMBL/GenBank/DDBJ databases">
        <title>Five New Genomes of Indian Photorhabdus Isolates TSA.</title>
        <authorList>
            <person name="Dubay B."/>
            <person name="Somvanshi V.S."/>
        </authorList>
    </citation>
    <scope>NUCLEOTIDE SEQUENCE [LARGE SCALE GENOMIC DNA]</scope>
    <source>
        <strain evidence="3 4">H1</strain>
    </source>
</reference>
<feature type="compositionally biased region" description="Basic and acidic residues" evidence="1">
    <location>
        <begin position="15"/>
        <end position="25"/>
    </location>
</feature>
<protein>
    <recommendedName>
        <fullName evidence="2">Putative cytidine deaminase C-terminal domain-containing protein</fullName>
    </recommendedName>
</protein>
<feature type="region of interest" description="Disordered" evidence="1">
    <location>
        <begin position="1"/>
        <end position="38"/>
    </location>
</feature>
<comment type="caution">
    <text evidence="3">The sequence shown here is derived from an EMBL/GenBank/DDBJ whole genome shotgun (WGS) entry which is preliminary data.</text>
</comment>
<dbReference type="Proteomes" id="UP000239550">
    <property type="component" value="Unassembled WGS sequence"/>
</dbReference>
<feature type="domain" description="Putative cytidine deaminase C-terminal" evidence="2">
    <location>
        <begin position="6"/>
        <end position="142"/>
    </location>
</feature>
<keyword evidence="4" id="KW-1185">Reference proteome</keyword>
<evidence type="ECO:0000256" key="1">
    <source>
        <dbReference type="SAM" id="MobiDB-lite"/>
    </source>
</evidence>
<proteinExistence type="predicted"/>
<evidence type="ECO:0000313" key="4">
    <source>
        <dbReference type="Proteomes" id="UP000239550"/>
    </source>
</evidence>
<dbReference type="Pfam" id="PF24241">
    <property type="entry name" value="Deam_C"/>
    <property type="match status" value="1"/>
</dbReference>
<dbReference type="RefSeq" id="WP_105396865.1">
    <property type="nucleotide sequence ID" value="NZ_CAWNTA010000161.1"/>
</dbReference>
<dbReference type="AlphaFoldDB" id="A0A2S8PUJ1"/>